<comment type="caution">
    <text evidence="1">The sequence shown here is derived from an EMBL/GenBank/DDBJ whole genome shotgun (WGS) entry which is preliminary data.</text>
</comment>
<protein>
    <submittedName>
        <fullName evidence="1">Uncharacterized protein</fullName>
    </submittedName>
</protein>
<name>A0AAV5A7J1_9AGAM</name>
<dbReference type="Proteomes" id="UP001050691">
    <property type="component" value="Unassembled WGS sequence"/>
</dbReference>
<evidence type="ECO:0000313" key="1">
    <source>
        <dbReference type="EMBL" id="GJJ09214.1"/>
    </source>
</evidence>
<organism evidence="1 2">
    <name type="scientific">Clathrus columnatus</name>
    <dbReference type="NCBI Taxonomy" id="1419009"/>
    <lineage>
        <taxon>Eukaryota</taxon>
        <taxon>Fungi</taxon>
        <taxon>Dikarya</taxon>
        <taxon>Basidiomycota</taxon>
        <taxon>Agaricomycotina</taxon>
        <taxon>Agaricomycetes</taxon>
        <taxon>Phallomycetidae</taxon>
        <taxon>Phallales</taxon>
        <taxon>Clathraceae</taxon>
        <taxon>Clathrus</taxon>
    </lineage>
</organism>
<dbReference type="EMBL" id="BPWL01000004">
    <property type="protein sequence ID" value="GJJ09214.1"/>
    <property type="molecule type" value="Genomic_DNA"/>
</dbReference>
<gene>
    <name evidence="1" type="ORF">Clacol_003436</name>
</gene>
<accession>A0AAV5A7J1</accession>
<reference evidence="1" key="1">
    <citation type="submission" date="2021-10" db="EMBL/GenBank/DDBJ databases">
        <title>De novo Genome Assembly of Clathrus columnatus (Basidiomycota, Fungi) Using Illumina and Nanopore Sequence Data.</title>
        <authorList>
            <person name="Ogiso-Tanaka E."/>
            <person name="Itagaki H."/>
            <person name="Hosoya T."/>
            <person name="Hosaka K."/>
        </authorList>
    </citation>
    <scope>NUCLEOTIDE SEQUENCE</scope>
    <source>
        <strain evidence="1">MO-923</strain>
    </source>
</reference>
<evidence type="ECO:0000313" key="2">
    <source>
        <dbReference type="Proteomes" id="UP001050691"/>
    </source>
</evidence>
<dbReference type="AlphaFoldDB" id="A0AAV5A7J1"/>
<sequence>MPILDEPAPVGELPETTPTELLELIEGTLLLLDSVWLEEELPLGDSIPWPCPVESLPLGPEVKAVEVGVESEIPVPVPESLDAPDLLGLELEAEFCEGFGEGDGDGSEEEVCELTVFETVFEKRNEPELDVDVSDLEICPPLSELELAGVDGGGRDGGELGFAGLFASKFEPPFVRSPAGSATKDVRVGS</sequence>
<keyword evidence="2" id="KW-1185">Reference proteome</keyword>
<proteinExistence type="predicted"/>